<dbReference type="EMBL" id="JTDF01022186">
    <property type="protein sequence ID" value="KAF8560854.1"/>
    <property type="molecule type" value="Genomic_DNA"/>
</dbReference>
<comment type="caution">
    <text evidence="2">The sequence shown here is derived from an EMBL/GenBank/DDBJ whole genome shotgun (WGS) entry which is preliminary data.</text>
</comment>
<name>A0A8T0D1J4_9TREM</name>
<sequence>MFLVFNLVIGLPAYTFFVFPQDTSTHRVASNTSVSHSAYQPHICTGDAEHALFTLGSAKSRSASNNSITVSDPEQGVTGLLSGELALK</sequence>
<evidence type="ECO:0000313" key="2">
    <source>
        <dbReference type="EMBL" id="KAF8560854.1"/>
    </source>
</evidence>
<accession>A0A8T0D1J4</accession>
<feature type="signal peptide" evidence="1">
    <location>
        <begin position="1"/>
        <end position="25"/>
    </location>
</feature>
<evidence type="ECO:0000313" key="3">
    <source>
        <dbReference type="Proteomes" id="UP000699462"/>
    </source>
</evidence>
<protein>
    <submittedName>
        <fullName evidence="2">Uncharacterized protein</fullName>
    </submittedName>
</protein>
<evidence type="ECO:0000256" key="1">
    <source>
        <dbReference type="SAM" id="SignalP"/>
    </source>
</evidence>
<organism evidence="2 3">
    <name type="scientific">Paragonimus westermani</name>
    <dbReference type="NCBI Taxonomy" id="34504"/>
    <lineage>
        <taxon>Eukaryota</taxon>
        <taxon>Metazoa</taxon>
        <taxon>Spiralia</taxon>
        <taxon>Lophotrochozoa</taxon>
        <taxon>Platyhelminthes</taxon>
        <taxon>Trematoda</taxon>
        <taxon>Digenea</taxon>
        <taxon>Plagiorchiida</taxon>
        <taxon>Troglotremata</taxon>
        <taxon>Troglotrematidae</taxon>
        <taxon>Paragonimus</taxon>
    </lineage>
</organism>
<gene>
    <name evidence="2" type="ORF">P879_06475</name>
</gene>
<feature type="chain" id="PRO_5035847238" evidence="1">
    <location>
        <begin position="26"/>
        <end position="88"/>
    </location>
</feature>
<reference evidence="2 3" key="1">
    <citation type="submission" date="2019-07" db="EMBL/GenBank/DDBJ databases">
        <title>Annotation for the trematode Paragonimus westermani.</title>
        <authorList>
            <person name="Choi Y.-J."/>
        </authorList>
    </citation>
    <scope>NUCLEOTIDE SEQUENCE [LARGE SCALE GENOMIC DNA]</scope>
    <source>
        <strain evidence="2">180907_Pwestermani</strain>
    </source>
</reference>
<keyword evidence="3" id="KW-1185">Reference proteome</keyword>
<keyword evidence="1" id="KW-0732">Signal</keyword>
<dbReference type="OrthoDB" id="10407733at2759"/>
<dbReference type="Proteomes" id="UP000699462">
    <property type="component" value="Unassembled WGS sequence"/>
</dbReference>
<proteinExistence type="predicted"/>
<dbReference type="AlphaFoldDB" id="A0A8T0D1J4"/>